<keyword evidence="1" id="KW-0472">Membrane</keyword>
<proteinExistence type="predicted"/>
<feature type="transmembrane region" description="Helical" evidence="1">
    <location>
        <begin position="12"/>
        <end position="35"/>
    </location>
</feature>
<reference evidence="2 3" key="1">
    <citation type="submission" date="2021-02" db="EMBL/GenBank/DDBJ databases">
        <title>De Novo genome assembly of isolated myxobacteria.</title>
        <authorList>
            <person name="Stevens D.C."/>
        </authorList>
    </citation>
    <scope>NUCLEOTIDE SEQUENCE [LARGE SCALE GENOMIC DNA]</scope>
    <source>
        <strain evidence="3">SCPEA02</strain>
    </source>
</reference>
<gene>
    <name evidence="2" type="ORF">JY651_31835</name>
</gene>
<dbReference type="Proteomes" id="UP000662747">
    <property type="component" value="Chromosome"/>
</dbReference>
<evidence type="ECO:0000256" key="1">
    <source>
        <dbReference type="SAM" id="Phobius"/>
    </source>
</evidence>
<keyword evidence="1" id="KW-1133">Transmembrane helix</keyword>
<dbReference type="RefSeq" id="WP_206721440.1">
    <property type="nucleotide sequence ID" value="NZ_CP071090.1"/>
</dbReference>
<evidence type="ECO:0000313" key="2">
    <source>
        <dbReference type="EMBL" id="QSQ19859.1"/>
    </source>
</evidence>
<evidence type="ECO:0000313" key="3">
    <source>
        <dbReference type="Proteomes" id="UP000662747"/>
    </source>
</evidence>
<accession>A0ABX7NLY2</accession>
<keyword evidence="3" id="KW-1185">Reference proteome</keyword>
<organism evidence="2 3">
    <name type="scientific">Pyxidicoccus parkwayensis</name>
    <dbReference type="NCBI Taxonomy" id="2813578"/>
    <lineage>
        <taxon>Bacteria</taxon>
        <taxon>Pseudomonadati</taxon>
        <taxon>Myxococcota</taxon>
        <taxon>Myxococcia</taxon>
        <taxon>Myxococcales</taxon>
        <taxon>Cystobacterineae</taxon>
        <taxon>Myxococcaceae</taxon>
        <taxon>Pyxidicoccus</taxon>
    </lineage>
</organism>
<dbReference type="EMBL" id="CP071090">
    <property type="protein sequence ID" value="QSQ19859.1"/>
    <property type="molecule type" value="Genomic_DNA"/>
</dbReference>
<protein>
    <submittedName>
        <fullName evidence="2">Uncharacterized protein</fullName>
    </submittedName>
</protein>
<keyword evidence="1" id="KW-0812">Transmembrane</keyword>
<sequence>MRPSTSRHARGSTMLMVIILVTVLMGLVAGILLYAGKERVRAVSAGRNGQRQSCAESGLQLARSYFGRNFQNWNTYLAAPATYDPVKSSYNANPANPRNPALQTAHPELFADLDDDGKLDVYLYIRDNDDELYPLPAEHNRDNDHNVVVGAICISETLTPRAADNAMAAPLLANEGLLSYNGENANCLTSNGGNGTGNCN</sequence>
<name>A0ABX7NLY2_9BACT</name>